<comment type="caution">
    <text evidence="2">The sequence shown here is derived from an EMBL/GenBank/DDBJ whole genome shotgun (WGS) entry which is preliminary data.</text>
</comment>
<proteinExistence type="predicted"/>
<evidence type="ECO:0000313" key="2">
    <source>
        <dbReference type="EMBL" id="KAB8289431.1"/>
    </source>
</evidence>
<dbReference type="SUPFAM" id="SSF55729">
    <property type="entry name" value="Acyl-CoA N-acyltransferases (Nat)"/>
    <property type="match status" value="1"/>
</dbReference>
<accession>A0A6L4X346</accession>
<dbReference type="Proteomes" id="UP000482084">
    <property type="component" value="Unassembled WGS sequence"/>
</dbReference>
<dbReference type="GO" id="GO:0016747">
    <property type="term" value="F:acyltransferase activity, transferring groups other than amino-acyl groups"/>
    <property type="evidence" value="ECO:0007669"/>
    <property type="project" value="InterPro"/>
</dbReference>
<evidence type="ECO:0000313" key="4">
    <source>
        <dbReference type="Proteomes" id="UP000469943"/>
    </source>
</evidence>
<dbReference type="EMBL" id="WHZX01000001">
    <property type="protein sequence ID" value="NEG71127.1"/>
    <property type="molecule type" value="Genomic_DNA"/>
</dbReference>
<dbReference type="AlphaFoldDB" id="A0A6L4X346"/>
<dbReference type="Proteomes" id="UP000469943">
    <property type="component" value="Unassembled WGS sequence"/>
</dbReference>
<feature type="domain" description="N-acetyltransferase" evidence="1">
    <location>
        <begin position="103"/>
        <end position="237"/>
    </location>
</feature>
<protein>
    <submittedName>
        <fullName evidence="2">Acetyl transferase</fullName>
    </submittedName>
    <submittedName>
        <fullName evidence="3">GNAT family N-acetyltransferase</fullName>
    </submittedName>
</protein>
<name>A0A6L4X346_9BIFI</name>
<sequence>MNDDALTLRPLRRDDYPAIAGMLRRMWYNDPHMSLACARRLAMIDLHHSLDCSNDAVVAQQGGAVVGIIATRIDRRGIDGRGSRPESPAGESYALRDVRKPCPHIRHVRHVHRSRWHRRHVIELAMPLLLTAEGRHGLREMLSLVRVDARLLQGLRPRFDAEVTLLLVDETVRGCGVGRALFDHAMRRFHDAGVDWYFLFTDTSCNVGFYEHRGLARLRERRLTLRGDATETFYLYEGRA</sequence>
<reference evidence="3 4" key="1">
    <citation type="submission" date="2019-10" db="EMBL/GenBank/DDBJ databases">
        <title>Bifidobacterium from non-human primates.</title>
        <authorList>
            <person name="Modesto M."/>
        </authorList>
    </citation>
    <scope>NUCLEOTIDE SEQUENCE [LARGE SCALE GENOMIC DNA]</scope>
    <source>
        <strain evidence="3 4">TREM</strain>
    </source>
</reference>
<keyword evidence="5" id="KW-1185">Reference proteome</keyword>
<dbReference type="Gene3D" id="3.40.630.30">
    <property type="match status" value="1"/>
</dbReference>
<reference evidence="2 5" key="2">
    <citation type="submission" date="2019-10" db="EMBL/GenBank/DDBJ databases">
        <title>Characterization of the phylogenetic diversity of two novel species belonging to the genus Bifidobacterium: Bifidobacterium cebidarum sp. nov. and Bifidobacterium leontopitheci sp. nov.</title>
        <authorList>
            <person name="Lugli G.A."/>
            <person name="Duranti S."/>
            <person name="Milani C."/>
            <person name="Turroni F."/>
            <person name="Ventura M."/>
        </authorList>
    </citation>
    <scope>NUCLEOTIDE SEQUENCE [LARGE SCALE GENOMIC DNA]</scope>
    <source>
        <strain evidence="2 5">DSM 100688</strain>
    </source>
</reference>
<dbReference type="InterPro" id="IPR016181">
    <property type="entry name" value="Acyl_CoA_acyltransferase"/>
</dbReference>
<evidence type="ECO:0000313" key="5">
    <source>
        <dbReference type="Proteomes" id="UP000482084"/>
    </source>
</evidence>
<dbReference type="EMBL" id="WBSM01000001">
    <property type="protein sequence ID" value="KAB8289431.1"/>
    <property type="molecule type" value="Genomic_DNA"/>
</dbReference>
<dbReference type="RefSeq" id="WP_152357578.1">
    <property type="nucleotide sequence ID" value="NZ_WBSM01000001.1"/>
</dbReference>
<dbReference type="OrthoDB" id="6711752at2"/>
<evidence type="ECO:0000259" key="1">
    <source>
        <dbReference type="PROSITE" id="PS51186"/>
    </source>
</evidence>
<dbReference type="PROSITE" id="PS51186">
    <property type="entry name" value="GNAT"/>
    <property type="match status" value="1"/>
</dbReference>
<keyword evidence="2" id="KW-0808">Transferase</keyword>
<dbReference type="Pfam" id="PF00583">
    <property type="entry name" value="Acetyltransf_1"/>
    <property type="match status" value="1"/>
</dbReference>
<dbReference type="InterPro" id="IPR000182">
    <property type="entry name" value="GNAT_dom"/>
</dbReference>
<dbReference type="CDD" id="cd04301">
    <property type="entry name" value="NAT_SF"/>
    <property type="match status" value="1"/>
</dbReference>
<organism evidence="2 5">
    <name type="scientific">Bifidobacterium ramosum</name>
    <dbReference type="NCBI Taxonomy" id="1798158"/>
    <lineage>
        <taxon>Bacteria</taxon>
        <taxon>Bacillati</taxon>
        <taxon>Actinomycetota</taxon>
        <taxon>Actinomycetes</taxon>
        <taxon>Bifidobacteriales</taxon>
        <taxon>Bifidobacteriaceae</taxon>
        <taxon>Bifidobacterium</taxon>
    </lineage>
</organism>
<gene>
    <name evidence="2" type="ORF">DSM100688_0511</name>
    <name evidence="3" type="ORF">GFD24_02615</name>
</gene>
<evidence type="ECO:0000313" key="3">
    <source>
        <dbReference type="EMBL" id="NEG71127.1"/>
    </source>
</evidence>